<organism evidence="2 3">
    <name type="scientific">Ponticoccus alexandrii</name>
    <dbReference type="NCBI Taxonomy" id="1943633"/>
    <lineage>
        <taxon>Bacteria</taxon>
        <taxon>Pseudomonadati</taxon>
        <taxon>Pseudomonadota</taxon>
        <taxon>Alphaproteobacteria</taxon>
        <taxon>Rhodobacterales</taxon>
        <taxon>Roseobacteraceae</taxon>
        <taxon>Ponticoccus</taxon>
    </lineage>
</organism>
<dbReference type="PROSITE" id="PS50206">
    <property type="entry name" value="RHODANESE_3"/>
    <property type="match status" value="1"/>
</dbReference>
<dbReference type="Proteomes" id="UP000596387">
    <property type="component" value="Plasmid p-SCP4"/>
</dbReference>
<protein>
    <recommendedName>
        <fullName evidence="1">Rhodanese domain-containing protein</fullName>
    </recommendedName>
</protein>
<feature type="domain" description="Rhodanese" evidence="1">
    <location>
        <begin position="81"/>
        <end position="161"/>
    </location>
</feature>
<dbReference type="SUPFAM" id="SSF52821">
    <property type="entry name" value="Rhodanese/Cell cycle control phosphatase"/>
    <property type="match status" value="1"/>
</dbReference>
<geneLocation type="plasmid" evidence="2 3">
    <name>p-SCP4</name>
</geneLocation>
<keyword evidence="3" id="KW-1185">Reference proteome</keyword>
<dbReference type="CDD" id="cd00158">
    <property type="entry name" value="RHOD"/>
    <property type="match status" value="1"/>
</dbReference>
<dbReference type="NCBIfam" id="TIGR03865">
    <property type="entry name" value="PQQ_CXXCW"/>
    <property type="match status" value="1"/>
</dbReference>
<proteinExistence type="predicted"/>
<dbReference type="InterPro" id="IPR022376">
    <property type="entry name" value="PQQ_CXXCW"/>
</dbReference>
<name>A0ABX7FGQ5_9RHOB</name>
<evidence type="ECO:0000313" key="2">
    <source>
        <dbReference type="EMBL" id="QRF69209.1"/>
    </source>
</evidence>
<dbReference type="InterPro" id="IPR036873">
    <property type="entry name" value="Rhodanese-like_dom_sf"/>
</dbReference>
<dbReference type="EMBL" id="CP047170">
    <property type="protein sequence ID" value="QRF69209.1"/>
    <property type="molecule type" value="Genomic_DNA"/>
</dbReference>
<dbReference type="RefSeq" id="WP_251374328.1">
    <property type="nucleotide sequence ID" value="NZ_CP047170.1"/>
</dbReference>
<dbReference type="Pfam" id="PF00581">
    <property type="entry name" value="Rhodanese"/>
    <property type="match status" value="1"/>
</dbReference>
<reference evidence="2 3" key="1">
    <citation type="submission" date="2019-12" db="EMBL/GenBank/DDBJ databases">
        <title>Complete Genome Sequence of a Quorum-Sensing Bacterium,Rhodobacteraceae bacterium C31, Isolated from a marine microalgae symbiotic bacteria.</title>
        <authorList>
            <person name="Zhang Y."/>
        </authorList>
    </citation>
    <scope>NUCLEOTIDE SEQUENCE [LARGE SCALE GENOMIC DNA]</scope>
    <source>
        <strain evidence="2 3">C31</strain>
        <plasmid evidence="2 3">p-SCP4</plasmid>
    </source>
</reference>
<keyword evidence="2" id="KW-0614">Plasmid</keyword>
<evidence type="ECO:0000259" key="1">
    <source>
        <dbReference type="PROSITE" id="PS50206"/>
    </source>
</evidence>
<gene>
    <name evidence="2" type="ORF">GQA70_22995</name>
</gene>
<dbReference type="Gene3D" id="3.40.250.10">
    <property type="entry name" value="Rhodanese-like domain"/>
    <property type="match status" value="1"/>
</dbReference>
<accession>A0ABX7FGQ5</accession>
<sequence>MILLASPGLAEAPLFDPFSGYRTAQYRAPIPAPPEGIPALSTPWVQALAAQGATLLDVHPLRTFEITANGTWLHPERHESLPGALWLPVVGWGTTEAWADAYLHAALKDHASPDAPVIVFCQLDCWLSWNAVQRVRALGYDARWYPGGVDDWQAEGLPLVPLDPLPLQD</sequence>
<evidence type="ECO:0000313" key="3">
    <source>
        <dbReference type="Proteomes" id="UP000596387"/>
    </source>
</evidence>
<dbReference type="InterPro" id="IPR001763">
    <property type="entry name" value="Rhodanese-like_dom"/>
</dbReference>